<dbReference type="Gene3D" id="3.40.50.80">
    <property type="entry name" value="Nucleotide-binding domain of ferredoxin-NADP reductase (FNR) module"/>
    <property type="match status" value="1"/>
</dbReference>
<name>A0A1V0GN20_9RHOB</name>
<evidence type="ECO:0000256" key="7">
    <source>
        <dbReference type="ARBA" id="ARBA00023004"/>
    </source>
</evidence>
<dbReference type="PANTHER" id="PTHR47354:SF1">
    <property type="entry name" value="CARNITINE MONOOXYGENASE REDUCTASE SUBUNIT"/>
    <property type="match status" value="1"/>
</dbReference>
<dbReference type="Gene3D" id="3.10.20.30">
    <property type="match status" value="1"/>
</dbReference>
<dbReference type="SUPFAM" id="SSF63380">
    <property type="entry name" value="Riboflavin synthase domain-like"/>
    <property type="match status" value="1"/>
</dbReference>
<dbReference type="InterPro" id="IPR001041">
    <property type="entry name" value="2Fe-2S_ferredoxin-type"/>
</dbReference>
<sequence>MQPLILTARETLSPRITRFRFERPDGGPLPLFSGGAHVMVEMQDGDILRRNAYSLISDPEDGSGYEIAVQREDQGRGGSLFMHEQARPGMVMRIGSPVNLFGLNLMARKHLLIAGGVGITPFIAQTRELQRLGLPYELHYAVRARDELAALPLLPEGVHVHVSAEGSRMDLGAMLSAQPLGTHLYACASDRMISTVLDTAQSLGWPKDALHSEEFLAPAPGEPFQVFCARSHKTLTVGAHESLLEALENAGIDAPWLCRGGACGQCETDVIACDGTIEHHDHWLEPSERDRKIMPCVSRFRGQLLTIDR</sequence>
<evidence type="ECO:0000256" key="6">
    <source>
        <dbReference type="ARBA" id="ARBA00023002"/>
    </source>
</evidence>
<dbReference type="SUPFAM" id="SSF52343">
    <property type="entry name" value="Ferredoxin reductase-like, C-terminal NADP-linked domain"/>
    <property type="match status" value="1"/>
</dbReference>
<comment type="cofactor">
    <cofactor evidence="1">
        <name>FMN</name>
        <dbReference type="ChEBI" id="CHEBI:58210"/>
    </cofactor>
</comment>
<dbReference type="InterPro" id="IPR017938">
    <property type="entry name" value="Riboflavin_synthase-like_b-brl"/>
</dbReference>
<dbReference type="EMBL" id="CP020441">
    <property type="protein sequence ID" value="ARC35235.1"/>
    <property type="molecule type" value="Genomic_DNA"/>
</dbReference>
<dbReference type="Gene3D" id="2.40.30.10">
    <property type="entry name" value="Translation factors"/>
    <property type="match status" value="1"/>
</dbReference>
<dbReference type="PANTHER" id="PTHR47354">
    <property type="entry name" value="NADH OXIDOREDUCTASE HCR"/>
    <property type="match status" value="1"/>
</dbReference>
<keyword evidence="7" id="KW-0408">Iron</keyword>
<dbReference type="InterPro" id="IPR036010">
    <property type="entry name" value="2Fe-2S_ferredoxin-like_sf"/>
</dbReference>
<feature type="domain" description="2Fe-2S ferredoxin-type" evidence="9">
    <location>
        <begin position="224"/>
        <end position="309"/>
    </location>
</feature>
<evidence type="ECO:0000256" key="5">
    <source>
        <dbReference type="ARBA" id="ARBA00022723"/>
    </source>
</evidence>
<geneLocation type="plasmid" evidence="11 12">
    <name>unnamed1</name>
</geneLocation>
<dbReference type="Proteomes" id="UP000191257">
    <property type="component" value="Plasmid unnamed1"/>
</dbReference>
<dbReference type="PRINTS" id="PR00409">
    <property type="entry name" value="PHDIOXRDTASE"/>
</dbReference>
<dbReference type="AlphaFoldDB" id="A0A1V0GN20"/>
<dbReference type="GO" id="GO:0051537">
    <property type="term" value="F:2 iron, 2 sulfur cluster binding"/>
    <property type="evidence" value="ECO:0007669"/>
    <property type="project" value="UniProtKB-KW"/>
</dbReference>
<dbReference type="PROSITE" id="PS00197">
    <property type="entry name" value="2FE2S_FER_1"/>
    <property type="match status" value="1"/>
</dbReference>
<dbReference type="CDD" id="cd00207">
    <property type="entry name" value="fer2"/>
    <property type="match status" value="1"/>
</dbReference>
<protein>
    <submittedName>
        <fullName evidence="11">Oxidoreductase</fullName>
    </submittedName>
</protein>
<dbReference type="KEGG" id="pye:A6J80_01600"/>
<reference evidence="11" key="1">
    <citation type="submission" date="2017-12" db="EMBL/GenBank/DDBJ databases">
        <title>FDA dAtabase for Regulatory Grade micrObial Sequences (FDA-ARGOS): Supporting development and validation of Infectious Disease Dx tests.</title>
        <authorList>
            <person name="Campos J."/>
            <person name="Goldberg B."/>
            <person name="Tallon L."/>
            <person name="Sadzewicz L."/>
            <person name="Sengamalay N."/>
            <person name="Ott S."/>
            <person name="Godinez A."/>
            <person name="Nagaraj S."/>
            <person name="Vyas G."/>
            <person name="Aluvathingal J."/>
            <person name="Nadendla S."/>
            <person name="Geyer C."/>
            <person name="Nandy P."/>
            <person name="Hobson J."/>
            <person name="Sichtig H."/>
        </authorList>
    </citation>
    <scope>NUCLEOTIDE SEQUENCE</scope>
    <source>
        <strain evidence="11">FDAARGOS_252</strain>
        <plasmid evidence="11">unnamed1</plasmid>
    </source>
</reference>
<dbReference type="InterPro" id="IPR050415">
    <property type="entry name" value="MRET"/>
</dbReference>
<dbReference type="InterPro" id="IPR017927">
    <property type="entry name" value="FAD-bd_FR_type"/>
</dbReference>
<evidence type="ECO:0000256" key="8">
    <source>
        <dbReference type="ARBA" id="ARBA00023014"/>
    </source>
</evidence>
<dbReference type="InterPro" id="IPR054582">
    <property type="entry name" value="DmmA-like_N"/>
</dbReference>
<dbReference type="CDD" id="cd06185">
    <property type="entry name" value="PDR_like"/>
    <property type="match status" value="1"/>
</dbReference>
<keyword evidence="3" id="KW-0288">FMN</keyword>
<keyword evidence="11" id="KW-0614">Plasmid</keyword>
<evidence type="ECO:0000313" key="11">
    <source>
        <dbReference type="EMBL" id="ARC35235.1"/>
    </source>
</evidence>
<evidence type="ECO:0000259" key="10">
    <source>
        <dbReference type="PROSITE" id="PS51384"/>
    </source>
</evidence>
<dbReference type="PROSITE" id="PS51384">
    <property type="entry name" value="FAD_FR"/>
    <property type="match status" value="1"/>
</dbReference>
<dbReference type="eggNOG" id="COG1018">
    <property type="taxonomic scope" value="Bacteria"/>
</dbReference>
<dbReference type="PROSITE" id="PS51085">
    <property type="entry name" value="2FE2S_FER_2"/>
    <property type="match status" value="1"/>
</dbReference>
<dbReference type="InterPro" id="IPR012675">
    <property type="entry name" value="Beta-grasp_dom_sf"/>
</dbReference>
<feature type="domain" description="FAD-binding FR-type" evidence="10">
    <location>
        <begin position="1"/>
        <end position="104"/>
    </location>
</feature>
<keyword evidence="5" id="KW-0479">Metal-binding</keyword>
<dbReference type="InterPro" id="IPR008333">
    <property type="entry name" value="Cbr1-like_FAD-bd_dom"/>
</dbReference>
<organism evidence="11 12">
    <name type="scientific">Paracoccus yeei</name>
    <dbReference type="NCBI Taxonomy" id="147645"/>
    <lineage>
        <taxon>Bacteria</taxon>
        <taxon>Pseudomonadati</taxon>
        <taxon>Pseudomonadota</taxon>
        <taxon>Alphaproteobacteria</taxon>
        <taxon>Rhodobacterales</taxon>
        <taxon>Paracoccaceae</taxon>
        <taxon>Paracoccus</taxon>
    </lineage>
</organism>
<dbReference type="GO" id="GO:0016491">
    <property type="term" value="F:oxidoreductase activity"/>
    <property type="evidence" value="ECO:0007669"/>
    <property type="project" value="UniProtKB-KW"/>
</dbReference>
<keyword evidence="12" id="KW-1185">Reference proteome</keyword>
<keyword evidence="8" id="KW-0411">Iron-sulfur</keyword>
<dbReference type="GO" id="GO:0046872">
    <property type="term" value="F:metal ion binding"/>
    <property type="evidence" value="ECO:0007669"/>
    <property type="project" value="UniProtKB-KW"/>
</dbReference>
<dbReference type="RefSeq" id="WP_080620224.1">
    <property type="nucleotide sequence ID" value="NZ_CAWMZI010000002.1"/>
</dbReference>
<dbReference type="Pfam" id="PF22290">
    <property type="entry name" value="DmmA-like_N"/>
    <property type="match status" value="1"/>
</dbReference>
<gene>
    <name evidence="11" type="ORF">A6J80_01600</name>
</gene>
<dbReference type="Pfam" id="PF00970">
    <property type="entry name" value="FAD_binding_6"/>
    <property type="match status" value="1"/>
</dbReference>
<keyword evidence="4" id="KW-0001">2Fe-2S</keyword>
<evidence type="ECO:0000259" key="9">
    <source>
        <dbReference type="PROSITE" id="PS51085"/>
    </source>
</evidence>
<evidence type="ECO:0000256" key="3">
    <source>
        <dbReference type="ARBA" id="ARBA00022643"/>
    </source>
</evidence>
<evidence type="ECO:0000256" key="4">
    <source>
        <dbReference type="ARBA" id="ARBA00022714"/>
    </source>
</evidence>
<keyword evidence="6" id="KW-0560">Oxidoreductase</keyword>
<dbReference type="Pfam" id="PF00111">
    <property type="entry name" value="Fer2"/>
    <property type="match status" value="1"/>
</dbReference>
<evidence type="ECO:0000256" key="1">
    <source>
        <dbReference type="ARBA" id="ARBA00001917"/>
    </source>
</evidence>
<evidence type="ECO:0000313" key="12">
    <source>
        <dbReference type="Proteomes" id="UP000191257"/>
    </source>
</evidence>
<dbReference type="InterPro" id="IPR006058">
    <property type="entry name" value="2Fe2S_fd_BS"/>
</dbReference>
<accession>A0A1V0GN20</accession>
<keyword evidence="2" id="KW-0285">Flavoprotein</keyword>
<dbReference type="InterPro" id="IPR039261">
    <property type="entry name" value="FNR_nucleotide-bd"/>
</dbReference>
<proteinExistence type="predicted"/>
<evidence type="ECO:0000256" key="2">
    <source>
        <dbReference type="ARBA" id="ARBA00022630"/>
    </source>
</evidence>
<dbReference type="SUPFAM" id="SSF54292">
    <property type="entry name" value="2Fe-2S ferredoxin-like"/>
    <property type="match status" value="1"/>
</dbReference>